<dbReference type="EMBL" id="ADVG01000003">
    <property type="protein sequence ID" value="EFH84101.1"/>
    <property type="molecule type" value="Genomic_DNA"/>
</dbReference>
<dbReference type="Proteomes" id="UP000004508">
    <property type="component" value="Unassembled WGS sequence"/>
</dbReference>
<dbReference type="InterPro" id="IPR034660">
    <property type="entry name" value="DinB/YfiT-like"/>
</dbReference>
<dbReference type="RefSeq" id="WP_007915330.1">
    <property type="nucleotide sequence ID" value="NZ_ADVG01000003.1"/>
</dbReference>
<dbReference type="InterPro" id="IPR012550">
    <property type="entry name" value="DUF1706"/>
</dbReference>
<keyword evidence="2" id="KW-1185">Reference proteome</keyword>
<reference evidence="1 2" key="1">
    <citation type="journal article" date="2011" name="Stand. Genomic Sci.">
        <title>Non-contiguous finished genome sequence and contextual data of the filamentous soil bacterium Ktedonobacter racemifer type strain (SOSP1-21).</title>
        <authorList>
            <person name="Chang Y.J."/>
            <person name="Land M."/>
            <person name="Hauser L."/>
            <person name="Chertkov O."/>
            <person name="Del Rio T.G."/>
            <person name="Nolan M."/>
            <person name="Copeland A."/>
            <person name="Tice H."/>
            <person name="Cheng J.F."/>
            <person name="Lucas S."/>
            <person name="Han C."/>
            <person name="Goodwin L."/>
            <person name="Pitluck S."/>
            <person name="Ivanova N."/>
            <person name="Ovchinikova G."/>
            <person name="Pati A."/>
            <person name="Chen A."/>
            <person name="Palaniappan K."/>
            <person name="Mavromatis K."/>
            <person name="Liolios K."/>
            <person name="Brettin T."/>
            <person name="Fiebig A."/>
            <person name="Rohde M."/>
            <person name="Abt B."/>
            <person name="Goker M."/>
            <person name="Detter J.C."/>
            <person name="Woyke T."/>
            <person name="Bristow J."/>
            <person name="Eisen J.A."/>
            <person name="Markowitz V."/>
            <person name="Hugenholtz P."/>
            <person name="Kyrpides N.C."/>
            <person name="Klenk H.P."/>
            <person name="Lapidus A."/>
        </authorList>
    </citation>
    <scope>NUCLEOTIDE SEQUENCE [LARGE SCALE GENOMIC DNA]</scope>
    <source>
        <strain evidence="2">DSM 44963</strain>
    </source>
</reference>
<accession>D6TUN3</accession>
<evidence type="ECO:0000313" key="1">
    <source>
        <dbReference type="EMBL" id="EFH84101.1"/>
    </source>
</evidence>
<proteinExistence type="predicted"/>
<dbReference type="InParanoid" id="D6TUN3"/>
<name>D6TUN3_KTERA</name>
<dbReference type="AlphaFoldDB" id="D6TUN3"/>
<organism evidence="1 2">
    <name type="scientific">Ktedonobacter racemifer DSM 44963</name>
    <dbReference type="NCBI Taxonomy" id="485913"/>
    <lineage>
        <taxon>Bacteria</taxon>
        <taxon>Bacillati</taxon>
        <taxon>Chloroflexota</taxon>
        <taxon>Ktedonobacteria</taxon>
        <taxon>Ktedonobacterales</taxon>
        <taxon>Ktedonobacteraceae</taxon>
        <taxon>Ktedonobacter</taxon>
    </lineage>
</organism>
<gene>
    <name evidence="1" type="ORF">Krac_5119</name>
</gene>
<dbReference type="Gene3D" id="1.20.120.450">
    <property type="entry name" value="dinb family like domain"/>
    <property type="match status" value="1"/>
</dbReference>
<evidence type="ECO:0008006" key="3">
    <source>
        <dbReference type="Google" id="ProtNLM"/>
    </source>
</evidence>
<dbReference type="OrthoDB" id="161933at2"/>
<protein>
    <recommendedName>
        <fullName evidence="3">ClbS/DfsB family four-helix bundle protein</fullName>
    </recommendedName>
</protein>
<evidence type="ECO:0000313" key="2">
    <source>
        <dbReference type="Proteomes" id="UP000004508"/>
    </source>
</evidence>
<comment type="caution">
    <text evidence="1">The sequence shown here is derived from an EMBL/GenBank/DDBJ whole genome shotgun (WGS) entry which is preliminary data.</text>
</comment>
<sequence length="158" mass="18831">MPSEQHFSRQELLAALEQGWKHYLPQVTKLSEEEQMRFAQEQGYPRVQDLLVHIFTWWERSMQRTSWLLSNPPLPPAQDHPLFGKSIDEWNAEAIAHYQHWTQADVEAKFATTLETLESFLKDLPETALDQERIQFWMCVETMDHYEEHRPPNELLPM</sequence>
<dbReference type="SUPFAM" id="SSF109854">
    <property type="entry name" value="DinB/YfiT-like putative metalloenzymes"/>
    <property type="match status" value="1"/>
</dbReference>
<dbReference type="Pfam" id="PF08020">
    <property type="entry name" value="DUF1706"/>
    <property type="match status" value="1"/>
</dbReference>